<dbReference type="CDD" id="cd00570">
    <property type="entry name" value="GST_N_family"/>
    <property type="match status" value="1"/>
</dbReference>
<dbReference type="PANTHER" id="PTHR43968:SF6">
    <property type="entry name" value="GLUTATHIONE S-TRANSFERASE OMEGA"/>
    <property type="match status" value="1"/>
</dbReference>
<evidence type="ECO:0000313" key="11">
    <source>
        <dbReference type="Proteomes" id="UP000076532"/>
    </source>
</evidence>
<proteinExistence type="predicted"/>
<evidence type="ECO:0000256" key="5">
    <source>
        <dbReference type="ARBA" id="ARBA00032681"/>
    </source>
</evidence>
<dbReference type="GO" id="GO:0004364">
    <property type="term" value="F:glutathione transferase activity"/>
    <property type="evidence" value="ECO:0007669"/>
    <property type="project" value="InterPro"/>
</dbReference>
<dbReference type="SUPFAM" id="SSF47616">
    <property type="entry name" value="GST C-terminal domain-like"/>
    <property type="match status" value="1"/>
</dbReference>
<sequence>MAVPDAQIHEHATGVALKTVEAHSEPQDLVFYSGWFCPFVQRTWITLEEKKVPYQYKEVNPYRKEEHFLAINPKGLVPAIEYKSKALYESLVLCEFIEDAYPDHAPHILPSDPFERARARLWVDHITKAVIPTYFRLIQSQEADKQDEARNALYKALSELSKEAKGPWFLGEQFSLVDIAVAPWALRDYIASENRGYRREAVGNGWKEWAERLETRESVVNTTSEKEYYAEIYGRYLRDEAQSEAAKAIRDGKVIP</sequence>
<dbReference type="InterPro" id="IPR050983">
    <property type="entry name" value="GST_Omega/HSP26"/>
</dbReference>
<dbReference type="InterPro" id="IPR004045">
    <property type="entry name" value="Glutathione_S-Trfase_N"/>
</dbReference>
<dbReference type="InterPro" id="IPR036282">
    <property type="entry name" value="Glutathione-S-Trfase_C_sf"/>
</dbReference>
<dbReference type="SFLD" id="SFLDS00019">
    <property type="entry name" value="Glutathione_Transferase_(cytos"/>
    <property type="match status" value="1"/>
</dbReference>
<reference evidence="10 11" key="1">
    <citation type="journal article" date="2016" name="Mol. Biol. Evol.">
        <title>Comparative Genomics of Early-Diverging Mushroom-Forming Fungi Provides Insights into the Origins of Lignocellulose Decay Capabilities.</title>
        <authorList>
            <person name="Nagy L.G."/>
            <person name="Riley R."/>
            <person name="Tritt A."/>
            <person name="Adam C."/>
            <person name="Daum C."/>
            <person name="Floudas D."/>
            <person name="Sun H."/>
            <person name="Yadav J.S."/>
            <person name="Pangilinan J."/>
            <person name="Larsson K.H."/>
            <person name="Matsuura K."/>
            <person name="Barry K."/>
            <person name="Labutti K."/>
            <person name="Kuo R."/>
            <person name="Ohm R.A."/>
            <person name="Bhattacharya S.S."/>
            <person name="Shirouzu T."/>
            <person name="Yoshinaga Y."/>
            <person name="Martin F.M."/>
            <person name="Grigoriev I.V."/>
            <person name="Hibbett D.S."/>
        </authorList>
    </citation>
    <scope>NUCLEOTIDE SEQUENCE [LARGE SCALE GENOMIC DNA]</scope>
    <source>
        <strain evidence="10 11">CBS 109695</strain>
    </source>
</reference>
<dbReference type="PANTHER" id="PTHR43968">
    <property type="match status" value="1"/>
</dbReference>
<dbReference type="PROSITE" id="PS50405">
    <property type="entry name" value="GST_CTER"/>
    <property type="match status" value="1"/>
</dbReference>
<keyword evidence="3" id="KW-0560">Oxidoreductase</keyword>
<evidence type="ECO:0000256" key="3">
    <source>
        <dbReference type="ARBA" id="ARBA00023002"/>
    </source>
</evidence>
<evidence type="ECO:0000256" key="2">
    <source>
        <dbReference type="ARBA" id="ARBA00013060"/>
    </source>
</evidence>
<dbReference type="InterPro" id="IPR010987">
    <property type="entry name" value="Glutathione-S-Trfase_C-like"/>
</dbReference>
<dbReference type="PROSITE" id="PS50404">
    <property type="entry name" value="GST_NTER"/>
    <property type="match status" value="1"/>
</dbReference>
<dbReference type="InterPro" id="IPR040079">
    <property type="entry name" value="Glutathione_S-Trfase"/>
</dbReference>
<evidence type="ECO:0000259" key="9">
    <source>
        <dbReference type="PROSITE" id="PS50405"/>
    </source>
</evidence>
<evidence type="ECO:0000256" key="6">
    <source>
        <dbReference type="ARBA" id="ARBA00048353"/>
    </source>
</evidence>
<evidence type="ECO:0000313" key="10">
    <source>
        <dbReference type="EMBL" id="KZP28522.1"/>
    </source>
</evidence>
<dbReference type="EMBL" id="KV417503">
    <property type="protein sequence ID" value="KZP28522.1"/>
    <property type="molecule type" value="Genomic_DNA"/>
</dbReference>
<evidence type="ECO:0000259" key="8">
    <source>
        <dbReference type="PROSITE" id="PS50404"/>
    </source>
</evidence>
<accession>A0A166RQ16</accession>
<dbReference type="SFLD" id="SFLDG00358">
    <property type="entry name" value="Main_(cytGST)"/>
    <property type="match status" value="1"/>
</dbReference>
<protein>
    <recommendedName>
        <fullName evidence="4">Glutathione-dependent dehydroascorbate reductase</fullName>
        <ecNumber evidence="2">1.20.4.2</ecNumber>
        <ecNumber evidence="1">1.8.5.1</ecNumber>
    </recommendedName>
    <alternativeName>
        <fullName evidence="5">Monomethylarsonic acid reductase</fullName>
    </alternativeName>
</protein>
<dbReference type="InterPro" id="IPR004046">
    <property type="entry name" value="GST_C"/>
</dbReference>
<comment type="catalytic activity">
    <reaction evidence="7">
        <text>L-dehydroascorbate + 2 glutathione = glutathione disulfide + L-ascorbate</text>
        <dbReference type="Rhea" id="RHEA:24424"/>
        <dbReference type="ChEBI" id="CHEBI:38290"/>
        <dbReference type="ChEBI" id="CHEBI:57925"/>
        <dbReference type="ChEBI" id="CHEBI:58297"/>
        <dbReference type="ChEBI" id="CHEBI:58539"/>
        <dbReference type="EC" id="1.8.5.1"/>
    </reaction>
</comment>
<dbReference type="EC" id="1.20.4.2" evidence="2"/>
<name>A0A166RQ16_9AGAM</name>
<evidence type="ECO:0000256" key="7">
    <source>
        <dbReference type="ARBA" id="ARBA00049544"/>
    </source>
</evidence>
<dbReference type="OrthoDB" id="4951845at2759"/>
<evidence type="ECO:0000256" key="1">
    <source>
        <dbReference type="ARBA" id="ARBA00012436"/>
    </source>
</evidence>
<gene>
    <name evidence="10" type="ORF">FIBSPDRAFT_729211</name>
</gene>
<dbReference type="GO" id="GO:0050610">
    <property type="term" value="F:methylarsonate reductase activity"/>
    <property type="evidence" value="ECO:0007669"/>
    <property type="project" value="UniProtKB-EC"/>
</dbReference>
<dbReference type="GO" id="GO:0005737">
    <property type="term" value="C:cytoplasm"/>
    <property type="evidence" value="ECO:0007669"/>
    <property type="project" value="InterPro"/>
</dbReference>
<feature type="domain" description="GST N-terminal" evidence="8">
    <location>
        <begin position="27"/>
        <end position="105"/>
    </location>
</feature>
<evidence type="ECO:0000256" key="4">
    <source>
        <dbReference type="ARBA" id="ARBA00032186"/>
    </source>
</evidence>
<dbReference type="Gene3D" id="1.20.1050.10">
    <property type="match status" value="1"/>
</dbReference>
<feature type="domain" description="GST C-terminal" evidence="9">
    <location>
        <begin position="112"/>
        <end position="232"/>
    </location>
</feature>
<dbReference type="SUPFAM" id="SSF52833">
    <property type="entry name" value="Thioredoxin-like"/>
    <property type="match status" value="1"/>
</dbReference>
<organism evidence="10 11">
    <name type="scientific">Athelia psychrophila</name>
    <dbReference type="NCBI Taxonomy" id="1759441"/>
    <lineage>
        <taxon>Eukaryota</taxon>
        <taxon>Fungi</taxon>
        <taxon>Dikarya</taxon>
        <taxon>Basidiomycota</taxon>
        <taxon>Agaricomycotina</taxon>
        <taxon>Agaricomycetes</taxon>
        <taxon>Agaricomycetidae</taxon>
        <taxon>Atheliales</taxon>
        <taxon>Atheliaceae</taxon>
        <taxon>Athelia</taxon>
    </lineage>
</organism>
<dbReference type="STRING" id="436010.A0A166RQ16"/>
<dbReference type="InterPro" id="IPR036249">
    <property type="entry name" value="Thioredoxin-like_sf"/>
</dbReference>
<dbReference type="InterPro" id="IPR005442">
    <property type="entry name" value="GST_omega"/>
</dbReference>
<dbReference type="CDD" id="cd00299">
    <property type="entry name" value="GST_C_family"/>
    <property type="match status" value="1"/>
</dbReference>
<dbReference type="Proteomes" id="UP000076532">
    <property type="component" value="Unassembled WGS sequence"/>
</dbReference>
<dbReference type="GO" id="GO:0045174">
    <property type="term" value="F:glutathione dehydrogenase (ascorbate) activity"/>
    <property type="evidence" value="ECO:0007669"/>
    <property type="project" value="UniProtKB-EC"/>
</dbReference>
<dbReference type="PRINTS" id="PR01625">
    <property type="entry name" value="GSTRNSFRASEO"/>
</dbReference>
<dbReference type="Pfam" id="PF13409">
    <property type="entry name" value="GST_N_2"/>
    <property type="match status" value="1"/>
</dbReference>
<dbReference type="EC" id="1.8.5.1" evidence="1"/>
<dbReference type="Gene3D" id="3.40.30.10">
    <property type="entry name" value="Glutaredoxin"/>
    <property type="match status" value="1"/>
</dbReference>
<comment type="catalytic activity">
    <reaction evidence="6">
        <text>methylarsonate + 2 glutathione + H(+) = methylarsonous acid + glutathione disulfide + H2O</text>
        <dbReference type="Rhea" id="RHEA:15969"/>
        <dbReference type="ChEBI" id="CHEBI:15377"/>
        <dbReference type="ChEBI" id="CHEBI:15378"/>
        <dbReference type="ChEBI" id="CHEBI:17826"/>
        <dbReference type="ChEBI" id="CHEBI:33409"/>
        <dbReference type="ChEBI" id="CHEBI:57925"/>
        <dbReference type="ChEBI" id="CHEBI:58297"/>
        <dbReference type="EC" id="1.20.4.2"/>
    </reaction>
</comment>
<keyword evidence="11" id="KW-1185">Reference proteome</keyword>
<dbReference type="AlphaFoldDB" id="A0A166RQ16"/>
<dbReference type="Pfam" id="PF00043">
    <property type="entry name" value="GST_C"/>
    <property type="match status" value="1"/>
</dbReference>